<keyword evidence="13 14" id="KW-0464">Manganese</keyword>
<dbReference type="Proteomes" id="UP001154265">
    <property type="component" value="Unassembled WGS sequence"/>
</dbReference>
<dbReference type="PANTHER" id="PTHR10954:SF18">
    <property type="entry name" value="RIBONUCLEASE HII"/>
    <property type="match status" value="1"/>
</dbReference>
<dbReference type="NCBIfam" id="NF000595">
    <property type="entry name" value="PRK00015.1-3"/>
    <property type="match status" value="1"/>
</dbReference>
<dbReference type="EC" id="3.1.26.4" evidence="6 14"/>
<comment type="function">
    <text evidence="3 14 16">Endonuclease that specifically degrades the RNA of RNA-DNA hybrids.</text>
</comment>
<dbReference type="EMBL" id="JAKKUT010000005">
    <property type="protein sequence ID" value="MDG2991853.1"/>
    <property type="molecule type" value="Genomic_DNA"/>
</dbReference>
<reference evidence="18" key="1">
    <citation type="journal article" date="2022" name="Genome Biol. Evol.">
        <title>A New Gene Family Diagnostic for Intracellular Biomineralization of Amorphous Ca Carbonates by Cyanobacteria.</title>
        <authorList>
            <person name="Benzerara K."/>
            <person name="Duprat E."/>
            <person name="Bitard-Feildel T."/>
            <person name="Caumes G."/>
            <person name="Cassier-Chauvat C."/>
            <person name="Chauvat F."/>
            <person name="Dezi M."/>
            <person name="Diop S.I."/>
            <person name="Gaschignard G."/>
            <person name="Gorgen S."/>
            <person name="Gugger M."/>
            <person name="Lopez-Garcia P."/>
            <person name="Millet M."/>
            <person name="Skouri-Panet F."/>
            <person name="Moreira D."/>
            <person name="Callebaut I."/>
        </authorList>
    </citation>
    <scope>NUCLEOTIDE SEQUENCE</scope>
    <source>
        <strain evidence="18">G9</strain>
    </source>
</reference>
<dbReference type="PROSITE" id="PS51975">
    <property type="entry name" value="RNASE_H_2"/>
    <property type="match status" value="1"/>
</dbReference>
<gene>
    <name evidence="14" type="primary">rnhB</name>
    <name evidence="18" type="ORF">L3556_13070</name>
</gene>
<evidence type="ECO:0000256" key="2">
    <source>
        <dbReference type="ARBA" id="ARBA00001946"/>
    </source>
</evidence>
<evidence type="ECO:0000256" key="4">
    <source>
        <dbReference type="ARBA" id="ARBA00004496"/>
    </source>
</evidence>
<keyword evidence="12 14" id="KW-0378">Hydrolase</keyword>
<evidence type="ECO:0000256" key="14">
    <source>
        <dbReference type="HAMAP-Rule" id="MF_00052"/>
    </source>
</evidence>
<dbReference type="CDD" id="cd07182">
    <property type="entry name" value="RNase_HII_bacteria_HII_like"/>
    <property type="match status" value="1"/>
</dbReference>
<dbReference type="InterPro" id="IPR001352">
    <property type="entry name" value="RNase_HII/HIII"/>
</dbReference>
<evidence type="ECO:0000259" key="17">
    <source>
        <dbReference type="PROSITE" id="PS51975"/>
    </source>
</evidence>
<comment type="caution">
    <text evidence="18">The sequence shown here is derived from an EMBL/GenBank/DDBJ whole genome shotgun (WGS) entry which is preliminary data.</text>
</comment>
<evidence type="ECO:0000256" key="10">
    <source>
        <dbReference type="ARBA" id="ARBA00022723"/>
    </source>
</evidence>
<comment type="similarity">
    <text evidence="5 14 16">Belongs to the RNase HII family.</text>
</comment>
<proteinExistence type="inferred from homology"/>
<evidence type="ECO:0000256" key="16">
    <source>
        <dbReference type="RuleBase" id="RU003515"/>
    </source>
</evidence>
<evidence type="ECO:0000256" key="3">
    <source>
        <dbReference type="ARBA" id="ARBA00004065"/>
    </source>
</evidence>
<dbReference type="RefSeq" id="WP_277867777.1">
    <property type="nucleotide sequence ID" value="NZ_JAKKUT010000005.1"/>
</dbReference>
<evidence type="ECO:0000256" key="5">
    <source>
        <dbReference type="ARBA" id="ARBA00007383"/>
    </source>
</evidence>
<evidence type="ECO:0000256" key="8">
    <source>
        <dbReference type="ARBA" id="ARBA00022490"/>
    </source>
</evidence>
<comment type="cofactor">
    <cofactor evidence="2">
        <name>Mg(2+)</name>
        <dbReference type="ChEBI" id="CHEBI:18420"/>
    </cofactor>
</comment>
<evidence type="ECO:0000256" key="13">
    <source>
        <dbReference type="ARBA" id="ARBA00023211"/>
    </source>
</evidence>
<comment type="subcellular location">
    <subcellularLocation>
        <location evidence="4 14">Cytoplasm</location>
    </subcellularLocation>
</comment>
<evidence type="ECO:0000256" key="9">
    <source>
        <dbReference type="ARBA" id="ARBA00022722"/>
    </source>
</evidence>
<dbReference type="InterPro" id="IPR024567">
    <property type="entry name" value="RNase_HII/HIII_dom"/>
</dbReference>
<evidence type="ECO:0000256" key="1">
    <source>
        <dbReference type="ARBA" id="ARBA00000077"/>
    </source>
</evidence>
<evidence type="ECO:0000256" key="11">
    <source>
        <dbReference type="ARBA" id="ARBA00022759"/>
    </source>
</evidence>
<keyword evidence="9 14" id="KW-0540">Nuclease</keyword>
<evidence type="ECO:0000313" key="19">
    <source>
        <dbReference type="Proteomes" id="UP001154265"/>
    </source>
</evidence>
<keyword evidence="19" id="KW-1185">Reference proteome</keyword>
<accession>A0ABT6F1Z6</accession>
<comment type="catalytic activity">
    <reaction evidence="1 14 15 16">
        <text>Endonucleolytic cleavage to 5'-phosphomonoester.</text>
        <dbReference type="EC" id="3.1.26.4"/>
    </reaction>
</comment>
<feature type="domain" description="RNase H type-2" evidence="17">
    <location>
        <begin position="28"/>
        <end position="209"/>
    </location>
</feature>
<dbReference type="Pfam" id="PF01351">
    <property type="entry name" value="RNase_HII"/>
    <property type="match status" value="1"/>
</dbReference>
<keyword evidence="11 14" id="KW-0255">Endonuclease</keyword>
<dbReference type="PANTHER" id="PTHR10954">
    <property type="entry name" value="RIBONUCLEASE H2 SUBUNIT A"/>
    <property type="match status" value="1"/>
</dbReference>
<dbReference type="GO" id="GO:0004523">
    <property type="term" value="F:RNA-DNA hybrid ribonuclease activity"/>
    <property type="evidence" value="ECO:0007669"/>
    <property type="project" value="UniProtKB-EC"/>
</dbReference>
<keyword evidence="10 14" id="KW-0479">Metal-binding</keyword>
<dbReference type="InterPro" id="IPR012337">
    <property type="entry name" value="RNaseH-like_sf"/>
</dbReference>
<evidence type="ECO:0000256" key="6">
    <source>
        <dbReference type="ARBA" id="ARBA00012180"/>
    </source>
</evidence>
<feature type="binding site" evidence="14 15">
    <location>
        <position position="126"/>
    </location>
    <ligand>
        <name>a divalent metal cation</name>
        <dbReference type="ChEBI" id="CHEBI:60240"/>
    </ligand>
</feature>
<sequence length="209" mass="22986">MNHPKKSRSPLILPSLVQEQDHWQQGRDRIAGVDEVGRGCLAGPVVAAALILPKGCAMISGVQDSKKVSPSRRSRLDPLIRQQAIALGFGLATVLEIEQLNILQATYLAMKRALDRVSPWDHALIDGKLTADAGFSAVTAIVGGDRHCYSISCAAIVAKVRRDRLMVRLGARYPGYGWERNMGYGTKEHFQGIKALGLTPWHRRTFIHV</sequence>
<feature type="binding site" evidence="14 15">
    <location>
        <position position="34"/>
    </location>
    <ligand>
        <name>a divalent metal cation</name>
        <dbReference type="ChEBI" id="CHEBI:60240"/>
    </ligand>
</feature>
<protein>
    <recommendedName>
        <fullName evidence="7 14">Ribonuclease HII</fullName>
        <shortName evidence="14">RNase HII</shortName>
        <ecNumber evidence="6 14">3.1.26.4</ecNumber>
    </recommendedName>
</protein>
<comment type="cofactor">
    <cofactor evidence="14 15">
        <name>Mn(2+)</name>
        <dbReference type="ChEBI" id="CHEBI:29035"/>
    </cofactor>
    <cofactor evidence="14 15">
        <name>Mg(2+)</name>
        <dbReference type="ChEBI" id="CHEBI:18420"/>
    </cofactor>
    <text evidence="14 15">Manganese or magnesium. Binds 1 divalent metal ion per monomer in the absence of substrate. May bind a second metal ion after substrate binding.</text>
</comment>
<name>A0ABT6F1Z6_9SYNE</name>
<evidence type="ECO:0000313" key="18">
    <source>
        <dbReference type="EMBL" id="MDG2991853.1"/>
    </source>
</evidence>
<keyword evidence="8 14" id="KW-0963">Cytoplasm</keyword>
<reference evidence="18" key="2">
    <citation type="submission" date="2022-01" db="EMBL/GenBank/DDBJ databases">
        <authorList>
            <person name="Zivanovic Y."/>
            <person name="Moreira D."/>
            <person name="Lopez-Garcia P."/>
        </authorList>
    </citation>
    <scope>NUCLEOTIDE SEQUENCE</scope>
    <source>
        <strain evidence="18">G9</strain>
    </source>
</reference>
<dbReference type="HAMAP" id="MF_00052_B">
    <property type="entry name" value="RNase_HII_B"/>
    <property type="match status" value="1"/>
</dbReference>
<dbReference type="InterPro" id="IPR022898">
    <property type="entry name" value="RNase_HII"/>
</dbReference>
<evidence type="ECO:0000256" key="7">
    <source>
        <dbReference type="ARBA" id="ARBA00019179"/>
    </source>
</evidence>
<organism evidence="18 19">
    <name type="scientific">Candidatus Synechococcus calcipolaris G9</name>
    <dbReference type="NCBI Taxonomy" id="1497997"/>
    <lineage>
        <taxon>Bacteria</taxon>
        <taxon>Bacillati</taxon>
        <taxon>Cyanobacteriota</taxon>
        <taxon>Cyanophyceae</taxon>
        <taxon>Synechococcales</taxon>
        <taxon>Synechococcaceae</taxon>
        <taxon>Synechococcus</taxon>
    </lineage>
</organism>
<dbReference type="Gene3D" id="3.30.420.10">
    <property type="entry name" value="Ribonuclease H-like superfamily/Ribonuclease H"/>
    <property type="match status" value="1"/>
</dbReference>
<evidence type="ECO:0000256" key="15">
    <source>
        <dbReference type="PROSITE-ProRule" id="PRU01319"/>
    </source>
</evidence>
<feature type="binding site" evidence="14 15">
    <location>
        <position position="35"/>
    </location>
    <ligand>
        <name>a divalent metal cation</name>
        <dbReference type="ChEBI" id="CHEBI:60240"/>
    </ligand>
</feature>
<evidence type="ECO:0000256" key="12">
    <source>
        <dbReference type="ARBA" id="ARBA00022801"/>
    </source>
</evidence>
<dbReference type="SUPFAM" id="SSF53098">
    <property type="entry name" value="Ribonuclease H-like"/>
    <property type="match status" value="1"/>
</dbReference>
<dbReference type="InterPro" id="IPR036397">
    <property type="entry name" value="RNaseH_sf"/>
</dbReference>